<comment type="caution">
    <text evidence="3">The sequence shown here is derived from an EMBL/GenBank/DDBJ whole genome shotgun (WGS) entry which is preliminary data.</text>
</comment>
<name>A0ABU8W4Q2_9BURK</name>
<feature type="domain" description="Peroxisomal multifunctional enzyme type 2-like N-terminal" evidence="2">
    <location>
        <begin position="19"/>
        <end position="147"/>
    </location>
</feature>
<keyword evidence="4" id="KW-1185">Reference proteome</keyword>
<sequence length="290" mass="31909">MFDPERLLAWSFKDVRCAYADTDAILYSLAIGIGADPTDERQLRYVFEKNLKAFPTLALVLRHPSEVGFLDDPEVGIDMQQMLHGETGLRIHRPLPSSGVVVSRTSIDRLVDRGEGKGALLYFSRTVRHEDTGALLATETGSFFLRGNGGFGGEAGVTNKPAPVPARAADLQCEMSTLAQSALLYRLTGDRNPLHADPVLARRTSFDRPILHGSCTYGHTAHAIVKLLCNYDGDRLRRLDLRFTSPVYPGETLNVEVWRLEPGIAAFRVSVPARGVIAVDNGICEFEEKS</sequence>
<gene>
    <name evidence="3" type="ORF">WKW80_21050</name>
</gene>
<accession>A0ABU8W4Q2</accession>
<dbReference type="Proteomes" id="UP001363010">
    <property type="component" value="Unassembled WGS sequence"/>
</dbReference>
<dbReference type="CDD" id="cd03448">
    <property type="entry name" value="HDE_HSD"/>
    <property type="match status" value="1"/>
</dbReference>
<organism evidence="3 4">
    <name type="scientific">Variovorax humicola</name>
    <dbReference type="NCBI Taxonomy" id="1769758"/>
    <lineage>
        <taxon>Bacteria</taxon>
        <taxon>Pseudomonadati</taxon>
        <taxon>Pseudomonadota</taxon>
        <taxon>Betaproteobacteria</taxon>
        <taxon>Burkholderiales</taxon>
        <taxon>Comamonadaceae</taxon>
        <taxon>Variovorax</taxon>
    </lineage>
</organism>
<dbReference type="InterPro" id="IPR002539">
    <property type="entry name" value="MaoC-like_dom"/>
</dbReference>
<evidence type="ECO:0000259" key="1">
    <source>
        <dbReference type="Pfam" id="PF01575"/>
    </source>
</evidence>
<dbReference type="SUPFAM" id="SSF54637">
    <property type="entry name" value="Thioesterase/thiol ester dehydrase-isomerase"/>
    <property type="match status" value="2"/>
</dbReference>
<dbReference type="Pfam" id="PF22622">
    <property type="entry name" value="MFE-2_hydrat-2_N"/>
    <property type="match status" value="1"/>
</dbReference>
<dbReference type="InterPro" id="IPR029069">
    <property type="entry name" value="HotDog_dom_sf"/>
</dbReference>
<dbReference type="PANTHER" id="PTHR13078">
    <property type="entry name" value="PEROXISOMAL MULTIFUNCTIONAL ENZYME TYPE 2-RELATED"/>
    <property type="match status" value="1"/>
</dbReference>
<feature type="domain" description="MaoC-like" evidence="1">
    <location>
        <begin position="167"/>
        <end position="261"/>
    </location>
</feature>
<proteinExistence type="predicted"/>
<dbReference type="EMBL" id="JBBKZV010000014">
    <property type="protein sequence ID" value="MEJ8824494.1"/>
    <property type="molecule type" value="Genomic_DNA"/>
</dbReference>
<dbReference type="Pfam" id="PF01575">
    <property type="entry name" value="MaoC_dehydratas"/>
    <property type="match status" value="1"/>
</dbReference>
<dbReference type="PANTHER" id="PTHR13078:SF56">
    <property type="entry name" value="PEROXISOMAL MULTIFUNCTIONAL ENZYME TYPE 2"/>
    <property type="match status" value="1"/>
</dbReference>
<dbReference type="Gene3D" id="3.10.129.10">
    <property type="entry name" value="Hotdog Thioesterase"/>
    <property type="match status" value="2"/>
</dbReference>
<dbReference type="RefSeq" id="WP_340365519.1">
    <property type="nucleotide sequence ID" value="NZ_JBBKZV010000014.1"/>
</dbReference>
<evidence type="ECO:0000313" key="4">
    <source>
        <dbReference type="Proteomes" id="UP001363010"/>
    </source>
</evidence>
<evidence type="ECO:0000313" key="3">
    <source>
        <dbReference type="EMBL" id="MEJ8824494.1"/>
    </source>
</evidence>
<reference evidence="3 4" key="1">
    <citation type="submission" date="2024-03" db="EMBL/GenBank/DDBJ databases">
        <title>Novel species of the genus Variovorax.</title>
        <authorList>
            <person name="Liu Q."/>
            <person name="Xin Y.-H."/>
        </authorList>
    </citation>
    <scope>NUCLEOTIDE SEQUENCE [LARGE SCALE GENOMIC DNA]</scope>
    <source>
        <strain evidence="3 4">KACC 18501</strain>
    </source>
</reference>
<protein>
    <submittedName>
        <fullName evidence="3">MaoC/PaaZ C-terminal domain-containing protein</fullName>
    </submittedName>
</protein>
<dbReference type="InterPro" id="IPR054357">
    <property type="entry name" value="MFE-2_N"/>
</dbReference>
<evidence type="ECO:0000259" key="2">
    <source>
        <dbReference type="Pfam" id="PF22622"/>
    </source>
</evidence>